<accession>X6LF01</accession>
<feature type="transmembrane region" description="Helical" evidence="1">
    <location>
        <begin position="62"/>
        <end position="83"/>
    </location>
</feature>
<dbReference type="EMBL" id="ASPP01042548">
    <property type="protein sequence ID" value="ETN99910.1"/>
    <property type="molecule type" value="Genomic_DNA"/>
</dbReference>
<keyword evidence="1" id="KW-0472">Membrane</keyword>
<keyword evidence="1" id="KW-1133">Transmembrane helix</keyword>
<evidence type="ECO:0000313" key="2">
    <source>
        <dbReference type="EMBL" id="ETN99910.1"/>
    </source>
</evidence>
<keyword evidence="1" id="KW-0812">Transmembrane</keyword>
<evidence type="ECO:0000256" key="1">
    <source>
        <dbReference type="SAM" id="Phobius"/>
    </source>
</evidence>
<reference evidence="2 3" key="1">
    <citation type="journal article" date="2013" name="Curr. Biol.">
        <title>The Genome of the Foraminiferan Reticulomyxa filosa.</title>
        <authorList>
            <person name="Glockner G."/>
            <person name="Hulsmann N."/>
            <person name="Schleicher M."/>
            <person name="Noegel A.A."/>
            <person name="Eichinger L."/>
            <person name="Gallinger C."/>
            <person name="Pawlowski J."/>
            <person name="Sierra R."/>
            <person name="Euteneuer U."/>
            <person name="Pillet L."/>
            <person name="Moustafa A."/>
            <person name="Platzer M."/>
            <person name="Groth M."/>
            <person name="Szafranski K."/>
            <person name="Schliwa M."/>
        </authorList>
    </citation>
    <scope>NUCLEOTIDE SEQUENCE [LARGE SCALE GENOMIC DNA]</scope>
</reference>
<keyword evidence="3" id="KW-1185">Reference proteome</keyword>
<evidence type="ECO:0000313" key="3">
    <source>
        <dbReference type="Proteomes" id="UP000023152"/>
    </source>
</evidence>
<dbReference type="OrthoDB" id="28755at2759"/>
<sequence>MSHGFLLIPSKAIVNDIAESEHDILFGNTCYSMFQCLGRIIGYSIVIVNWAQIFPHLQITEFAFMFCIASVPLWFCVACVMLGTPGQNERLLRQAQSALDADALRLAQSPFSLDFVPNLPLENVVPSGPHDAATTTTIASAAATITNNSNYKYNNNEHKKTTSIPEETSFELSPPKQLFSTIVALTSDLRPQIPFATSAVVNAATLGANTSTAIASSKLNNSTREFLGVKSPYQYLLRDMPLMMLRGRGDAFQYKKVADDADEVTTATEFSDANDIPIKANFIPIHSAEEEEEE</sequence>
<protein>
    <submittedName>
        <fullName evidence="2">Uncharacterized protein</fullName>
    </submittedName>
</protein>
<gene>
    <name evidence="2" type="ORF">RFI_37560</name>
</gene>
<proteinExistence type="predicted"/>
<dbReference type="Proteomes" id="UP000023152">
    <property type="component" value="Unassembled WGS sequence"/>
</dbReference>
<comment type="caution">
    <text evidence="2">The sequence shown here is derived from an EMBL/GenBank/DDBJ whole genome shotgun (WGS) entry which is preliminary data.</text>
</comment>
<name>X6LF01_RETFI</name>
<feature type="non-terminal residue" evidence="2">
    <location>
        <position position="294"/>
    </location>
</feature>
<organism evidence="2 3">
    <name type="scientific">Reticulomyxa filosa</name>
    <dbReference type="NCBI Taxonomy" id="46433"/>
    <lineage>
        <taxon>Eukaryota</taxon>
        <taxon>Sar</taxon>
        <taxon>Rhizaria</taxon>
        <taxon>Retaria</taxon>
        <taxon>Foraminifera</taxon>
        <taxon>Monothalamids</taxon>
        <taxon>Reticulomyxidae</taxon>
        <taxon>Reticulomyxa</taxon>
    </lineage>
</organism>
<dbReference type="AlphaFoldDB" id="X6LF01"/>